<feature type="compositionally biased region" description="Polar residues" evidence="1">
    <location>
        <begin position="93"/>
        <end position="111"/>
    </location>
</feature>
<gene>
    <name evidence="2" type="ORF">PIB30_083766</name>
</gene>
<proteinExistence type="predicted"/>
<organism evidence="2 3">
    <name type="scientific">Stylosanthes scabra</name>
    <dbReference type="NCBI Taxonomy" id="79078"/>
    <lineage>
        <taxon>Eukaryota</taxon>
        <taxon>Viridiplantae</taxon>
        <taxon>Streptophyta</taxon>
        <taxon>Embryophyta</taxon>
        <taxon>Tracheophyta</taxon>
        <taxon>Spermatophyta</taxon>
        <taxon>Magnoliopsida</taxon>
        <taxon>eudicotyledons</taxon>
        <taxon>Gunneridae</taxon>
        <taxon>Pentapetalae</taxon>
        <taxon>rosids</taxon>
        <taxon>fabids</taxon>
        <taxon>Fabales</taxon>
        <taxon>Fabaceae</taxon>
        <taxon>Papilionoideae</taxon>
        <taxon>50 kb inversion clade</taxon>
        <taxon>dalbergioids sensu lato</taxon>
        <taxon>Dalbergieae</taxon>
        <taxon>Pterocarpus clade</taxon>
        <taxon>Stylosanthes</taxon>
    </lineage>
</organism>
<feature type="region of interest" description="Disordered" evidence="1">
    <location>
        <begin position="92"/>
        <end position="111"/>
    </location>
</feature>
<keyword evidence="3" id="KW-1185">Reference proteome</keyword>
<feature type="compositionally biased region" description="Low complexity" evidence="1">
    <location>
        <begin position="28"/>
        <end position="39"/>
    </location>
</feature>
<feature type="region of interest" description="Disordered" evidence="1">
    <location>
        <begin position="1"/>
        <end position="40"/>
    </location>
</feature>
<evidence type="ECO:0000256" key="1">
    <source>
        <dbReference type="SAM" id="MobiDB-lite"/>
    </source>
</evidence>
<dbReference type="Proteomes" id="UP001341840">
    <property type="component" value="Unassembled WGS sequence"/>
</dbReference>
<reference evidence="2 3" key="1">
    <citation type="journal article" date="2023" name="Plants (Basel)">
        <title>Bridging the Gap: Combining Genomics and Transcriptomics Approaches to Understand Stylosanthes scabra, an Orphan Legume from the Brazilian Caatinga.</title>
        <authorList>
            <person name="Ferreira-Neto J.R.C."/>
            <person name="da Silva M.D."/>
            <person name="Binneck E."/>
            <person name="de Melo N.F."/>
            <person name="da Silva R.H."/>
            <person name="de Melo A.L.T.M."/>
            <person name="Pandolfi V."/>
            <person name="Bustamante F.O."/>
            <person name="Brasileiro-Vidal A.C."/>
            <person name="Benko-Iseppon A.M."/>
        </authorList>
    </citation>
    <scope>NUCLEOTIDE SEQUENCE [LARGE SCALE GENOMIC DNA]</scope>
    <source>
        <tissue evidence="2">Leaves</tissue>
    </source>
</reference>
<comment type="caution">
    <text evidence="2">The sequence shown here is derived from an EMBL/GenBank/DDBJ whole genome shotgun (WGS) entry which is preliminary data.</text>
</comment>
<feature type="compositionally biased region" description="Polar residues" evidence="1">
    <location>
        <begin position="158"/>
        <end position="167"/>
    </location>
</feature>
<evidence type="ECO:0000313" key="2">
    <source>
        <dbReference type="EMBL" id="MED6163825.1"/>
    </source>
</evidence>
<protein>
    <submittedName>
        <fullName evidence="2">Uncharacterized protein</fullName>
    </submittedName>
</protein>
<feature type="region of interest" description="Disordered" evidence="1">
    <location>
        <begin position="136"/>
        <end position="167"/>
    </location>
</feature>
<accession>A0ABU6UTJ1</accession>
<sequence length="167" mass="18918">MRRLVQFEEEENEPIEPNVADARENVNSPPRSHSKSTSSDYDDFFAVETARDFSRGEMFAISHRKKDGTFVNEEAQQKNEDLQKEIGVRPSQVIRSSSRDSVQSVTASGTSRAEYRNLKLQVQLLQEQINFLVNRQGGQLPPNFPTEVRDLGSPIRTRPSSTASHEP</sequence>
<name>A0ABU6UTJ1_9FABA</name>
<dbReference type="InterPro" id="IPR004252">
    <property type="entry name" value="Probable_transposase_24"/>
</dbReference>
<evidence type="ECO:0000313" key="3">
    <source>
        <dbReference type="Proteomes" id="UP001341840"/>
    </source>
</evidence>
<dbReference type="EMBL" id="JASCZI010122165">
    <property type="protein sequence ID" value="MED6163825.1"/>
    <property type="molecule type" value="Genomic_DNA"/>
</dbReference>
<dbReference type="Pfam" id="PF03004">
    <property type="entry name" value="Transposase_24"/>
    <property type="match status" value="1"/>
</dbReference>